<keyword evidence="5" id="KW-0694">RNA-binding</keyword>
<reference evidence="11 12" key="1">
    <citation type="submission" date="2014-06" db="EMBL/GenBank/DDBJ databases">
        <authorList>
            <person name="Swart Estienne"/>
        </authorList>
    </citation>
    <scope>NUCLEOTIDE SEQUENCE [LARGE SCALE GENOMIC DNA]</scope>
    <source>
        <strain evidence="11 12">130c</strain>
    </source>
</reference>
<organism evidence="11 12">
    <name type="scientific">Stylonychia lemnae</name>
    <name type="common">Ciliate</name>
    <dbReference type="NCBI Taxonomy" id="5949"/>
    <lineage>
        <taxon>Eukaryota</taxon>
        <taxon>Sar</taxon>
        <taxon>Alveolata</taxon>
        <taxon>Ciliophora</taxon>
        <taxon>Intramacronucleata</taxon>
        <taxon>Spirotrichea</taxon>
        <taxon>Stichotrichia</taxon>
        <taxon>Sporadotrichida</taxon>
        <taxon>Oxytrichidae</taxon>
        <taxon>Stylonychinae</taxon>
        <taxon>Stylonychia</taxon>
    </lineage>
</organism>
<dbReference type="Pfam" id="PF01423">
    <property type="entry name" value="LSM"/>
    <property type="match status" value="1"/>
</dbReference>
<dbReference type="InterPro" id="IPR047575">
    <property type="entry name" value="Sm"/>
</dbReference>
<dbReference type="GO" id="GO:0005689">
    <property type="term" value="C:U12-type spliceosomal complex"/>
    <property type="evidence" value="ECO:0007669"/>
    <property type="project" value="TreeGrafter"/>
</dbReference>
<evidence type="ECO:0000256" key="6">
    <source>
        <dbReference type="ARBA" id="ARBA00023187"/>
    </source>
</evidence>
<keyword evidence="9" id="KW-0732">Signal</keyword>
<dbReference type="InParanoid" id="A0A078AYK2"/>
<keyword evidence="12" id="KW-1185">Reference proteome</keyword>
<dbReference type="PANTHER" id="PTHR10553">
    <property type="entry name" value="SMALL NUCLEAR RIBONUCLEOPROTEIN"/>
    <property type="match status" value="1"/>
</dbReference>
<gene>
    <name evidence="11" type="primary">Contig14505.g15453</name>
    <name evidence="11" type="ORF">STYLEM_16314</name>
</gene>
<comment type="similarity">
    <text evidence="2">Belongs to the snRNP Sm proteins family.</text>
</comment>
<evidence type="ECO:0000256" key="2">
    <source>
        <dbReference type="ARBA" id="ARBA00006850"/>
    </source>
</evidence>
<dbReference type="Gene3D" id="2.30.30.100">
    <property type="match status" value="1"/>
</dbReference>
<name>A0A078AYK2_STYLE</name>
<evidence type="ECO:0000259" key="10">
    <source>
        <dbReference type="PROSITE" id="PS52002"/>
    </source>
</evidence>
<dbReference type="EMBL" id="CCKQ01015400">
    <property type="protein sequence ID" value="CDW87211.1"/>
    <property type="molecule type" value="Genomic_DNA"/>
</dbReference>
<sequence length="194" mass="21483">MRSLLVVFCLVAILFSVEAKKLSLPKVNFGKQHVKGASDIVFQAYSLVQMPIKIIACTYVIPQLVGTMNLSVTAPKTLKSETKVGSHRFQHTQSTQNQQKRESIIDLAPLVDTKIRVKFVGGREIVGVLKGADPICNMVLDDTIEFLRDAKDQYNLTEQTRELGFLVARGTTVLSICSEEGAQTNIENPYAVQE</sequence>
<feature type="chain" id="PRO_5001729694" evidence="9">
    <location>
        <begin position="20"/>
        <end position="194"/>
    </location>
</feature>
<keyword evidence="3" id="KW-0507">mRNA processing</keyword>
<dbReference type="InterPro" id="IPR010920">
    <property type="entry name" value="LSM_dom_sf"/>
</dbReference>
<evidence type="ECO:0000256" key="9">
    <source>
        <dbReference type="SAM" id="SignalP"/>
    </source>
</evidence>
<evidence type="ECO:0000313" key="12">
    <source>
        <dbReference type="Proteomes" id="UP000039865"/>
    </source>
</evidence>
<accession>A0A078AYK2</accession>
<dbReference type="GO" id="GO:0000398">
    <property type="term" value="P:mRNA splicing, via spliceosome"/>
    <property type="evidence" value="ECO:0007669"/>
    <property type="project" value="InterPro"/>
</dbReference>
<dbReference type="SUPFAM" id="SSF50182">
    <property type="entry name" value="Sm-like ribonucleoproteins"/>
    <property type="match status" value="1"/>
</dbReference>
<dbReference type="PROSITE" id="PS52002">
    <property type="entry name" value="SM"/>
    <property type="match status" value="1"/>
</dbReference>
<dbReference type="Proteomes" id="UP000039865">
    <property type="component" value="Unassembled WGS sequence"/>
</dbReference>
<comment type="subcellular location">
    <subcellularLocation>
        <location evidence="1">Nucleus</location>
    </subcellularLocation>
</comment>
<evidence type="ECO:0000313" key="11">
    <source>
        <dbReference type="EMBL" id="CDW87211.1"/>
    </source>
</evidence>
<dbReference type="GO" id="GO:0071004">
    <property type="term" value="C:U2-type prespliceosome"/>
    <property type="evidence" value="ECO:0007669"/>
    <property type="project" value="TreeGrafter"/>
</dbReference>
<dbReference type="PANTHER" id="PTHR10553:SF5">
    <property type="entry name" value="U6 SNRNA-ASSOCIATED SM-LIKE PROTEIN LSM7"/>
    <property type="match status" value="1"/>
</dbReference>
<evidence type="ECO:0000256" key="7">
    <source>
        <dbReference type="ARBA" id="ARBA00023242"/>
    </source>
</evidence>
<evidence type="ECO:0000256" key="1">
    <source>
        <dbReference type="ARBA" id="ARBA00004123"/>
    </source>
</evidence>
<feature type="domain" description="Sm" evidence="10">
    <location>
        <begin position="102"/>
        <end position="182"/>
    </location>
</feature>
<dbReference type="CDD" id="cd01729">
    <property type="entry name" value="LSm7"/>
    <property type="match status" value="1"/>
</dbReference>
<dbReference type="GO" id="GO:0097526">
    <property type="term" value="C:spliceosomal tri-snRNP complex"/>
    <property type="evidence" value="ECO:0007669"/>
    <property type="project" value="TreeGrafter"/>
</dbReference>
<evidence type="ECO:0000256" key="4">
    <source>
        <dbReference type="ARBA" id="ARBA00022728"/>
    </source>
</evidence>
<keyword evidence="8" id="KW-0687">Ribonucleoprotein</keyword>
<dbReference type="OrthoDB" id="285376at2759"/>
<dbReference type="SMART" id="SM00651">
    <property type="entry name" value="Sm"/>
    <property type="match status" value="1"/>
</dbReference>
<protein>
    <submittedName>
        <fullName evidence="11">U6 snrna-associated sm-like protein lsm7</fullName>
    </submittedName>
</protein>
<dbReference type="GO" id="GO:0000956">
    <property type="term" value="P:nuclear-transcribed mRNA catabolic process"/>
    <property type="evidence" value="ECO:0007669"/>
    <property type="project" value="InterPro"/>
</dbReference>
<dbReference type="InterPro" id="IPR001163">
    <property type="entry name" value="Sm_dom_euk/arc"/>
</dbReference>
<evidence type="ECO:0000256" key="5">
    <source>
        <dbReference type="ARBA" id="ARBA00022884"/>
    </source>
</evidence>
<dbReference type="AlphaFoldDB" id="A0A078AYK2"/>
<feature type="signal peptide" evidence="9">
    <location>
        <begin position="1"/>
        <end position="19"/>
    </location>
</feature>
<dbReference type="GO" id="GO:0005688">
    <property type="term" value="C:U6 snRNP"/>
    <property type="evidence" value="ECO:0007669"/>
    <property type="project" value="TreeGrafter"/>
</dbReference>
<keyword evidence="7" id="KW-0539">Nucleus</keyword>
<dbReference type="InterPro" id="IPR044641">
    <property type="entry name" value="Lsm7/SmG-like"/>
</dbReference>
<evidence type="ECO:0000256" key="3">
    <source>
        <dbReference type="ARBA" id="ARBA00022664"/>
    </source>
</evidence>
<dbReference type="GO" id="GO:0071013">
    <property type="term" value="C:catalytic step 2 spliceosome"/>
    <property type="evidence" value="ECO:0007669"/>
    <property type="project" value="TreeGrafter"/>
</dbReference>
<evidence type="ECO:0000256" key="8">
    <source>
        <dbReference type="ARBA" id="ARBA00023274"/>
    </source>
</evidence>
<keyword evidence="4" id="KW-0747">Spliceosome</keyword>
<dbReference type="InterPro" id="IPR017132">
    <property type="entry name" value="Lsm7"/>
</dbReference>
<dbReference type="GO" id="GO:0003723">
    <property type="term" value="F:RNA binding"/>
    <property type="evidence" value="ECO:0007669"/>
    <property type="project" value="UniProtKB-KW"/>
</dbReference>
<dbReference type="GO" id="GO:1990726">
    <property type="term" value="C:Lsm1-7-Pat1 complex"/>
    <property type="evidence" value="ECO:0007669"/>
    <property type="project" value="TreeGrafter"/>
</dbReference>
<proteinExistence type="inferred from homology"/>
<keyword evidence="6" id="KW-0508">mRNA splicing</keyword>